<feature type="signal peptide" evidence="2">
    <location>
        <begin position="1"/>
        <end position="20"/>
    </location>
</feature>
<evidence type="ECO:0008006" key="5">
    <source>
        <dbReference type="Google" id="ProtNLM"/>
    </source>
</evidence>
<feature type="compositionally biased region" description="Polar residues" evidence="1">
    <location>
        <begin position="338"/>
        <end position="352"/>
    </location>
</feature>
<organism evidence="3 4">
    <name type="scientific">Cercospora zeae-maydis SCOH1-5</name>
    <dbReference type="NCBI Taxonomy" id="717836"/>
    <lineage>
        <taxon>Eukaryota</taxon>
        <taxon>Fungi</taxon>
        <taxon>Dikarya</taxon>
        <taxon>Ascomycota</taxon>
        <taxon>Pezizomycotina</taxon>
        <taxon>Dothideomycetes</taxon>
        <taxon>Dothideomycetidae</taxon>
        <taxon>Mycosphaerellales</taxon>
        <taxon>Mycosphaerellaceae</taxon>
        <taxon>Cercospora</taxon>
    </lineage>
</organism>
<evidence type="ECO:0000256" key="2">
    <source>
        <dbReference type="SAM" id="SignalP"/>
    </source>
</evidence>
<evidence type="ECO:0000256" key="1">
    <source>
        <dbReference type="SAM" id="MobiDB-lite"/>
    </source>
</evidence>
<proteinExistence type="predicted"/>
<feature type="compositionally biased region" description="Low complexity" evidence="1">
    <location>
        <begin position="106"/>
        <end position="119"/>
    </location>
</feature>
<evidence type="ECO:0000313" key="4">
    <source>
        <dbReference type="Proteomes" id="UP000799539"/>
    </source>
</evidence>
<evidence type="ECO:0000313" key="3">
    <source>
        <dbReference type="EMBL" id="KAF2213592.1"/>
    </source>
</evidence>
<feature type="region of interest" description="Disordered" evidence="1">
    <location>
        <begin position="51"/>
        <end position="86"/>
    </location>
</feature>
<keyword evidence="4" id="KW-1185">Reference proteome</keyword>
<accession>A0A6A6FJI0</accession>
<sequence>MPSRSNLLLLLSSGITPIHADRHGPRYVNVYNSVQASSTFSLPVIVTAADPSISPGTSSATPTSSSISNSAVTHGNPQSPSYSAPVINKSSSVPSVHFSYAPGIESSSQSTTGFSSSLTISSNEPTIASTPPAGPEPGAPSATSILFSYAPNTSSQVTFPTISTPSPSATGSAVPIPRSTTFLTLYTTIYRSANSGAATTAGDHPLPSSAAHGAASGLAMDSTTTMTIFTTVYASASGSQSSTSDTASTSVATSLGIETSLASVGVQPPATPDVSPSSKEFSSSIAFTYAPGSTFVTSTKPHTSSSTSEEISSVKFSYAPGSTSSSSSAPSDSEPPTHSYTATRAPSASTELSPSIVPPTPGGITIIPVDPNATTITITKTDAGATQTVTETVAQITVTVNA</sequence>
<dbReference type="AlphaFoldDB" id="A0A6A6FJI0"/>
<protein>
    <recommendedName>
        <fullName evidence="5">REJ domain-containing protein</fullName>
    </recommendedName>
</protein>
<name>A0A6A6FJI0_9PEZI</name>
<feature type="compositionally biased region" description="Low complexity" evidence="1">
    <location>
        <begin position="51"/>
        <end position="71"/>
    </location>
</feature>
<feature type="compositionally biased region" description="Polar residues" evidence="1">
    <location>
        <begin position="72"/>
        <end position="86"/>
    </location>
</feature>
<feature type="region of interest" description="Disordered" evidence="1">
    <location>
        <begin position="318"/>
        <end position="364"/>
    </location>
</feature>
<feature type="region of interest" description="Disordered" evidence="1">
    <location>
        <begin position="102"/>
        <end position="144"/>
    </location>
</feature>
<keyword evidence="2" id="KW-0732">Signal</keyword>
<feature type="compositionally biased region" description="Low complexity" evidence="1">
    <location>
        <begin position="318"/>
        <end position="336"/>
    </location>
</feature>
<dbReference type="Proteomes" id="UP000799539">
    <property type="component" value="Unassembled WGS sequence"/>
</dbReference>
<dbReference type="EMBL" id="ML992670">
    <property type="protein sequence ID" value="KAF2213592.1"/>
    <property type="molecule type" value="Genomic_DNA"/>
</dbReference>
<dbReference type="OrthoDB" id="10571622at2759"/>
<reference evidence="3" key="1">
    <citation type="journal article" date="2020" name="Stud. Mycol.">
        <title>101 Dothideomycetes genomes: a test case for predicting lifestyles and emergence of pathogens.</title>
        <authorList>
            <person name="Haridas S."/>
            <person name="Albert R."/>
            <person name="Binder M."/>
            <person name="Bloem J."/>
            <person name="Labutti K."/>
            <person name="Salamov A."/>
            <person name="Andreopoulos B."/>
            <person name="Baker S."/>
            <person name="Barry K."/>
            <person name="Bills G."/>
            <person name="Bluhm B."/>
            <person name="Cannon C."/>
            <person name="Castanera R."/>
            <person name="Culley D."/>
            <person name="Daum C."/>
            <person name="Ezra D."/>
            <person name="Gonzalez J."/>
            <person name="Henrissat B."/>
            <person name="Kuo A."/>
            <person name="Liang C."/>
            <person name="Lipzen A."/>
            <person name="Lutzoni F."/>
            <person name="Magnuson J."/>
            <person name="Mondo S."/>
            <person name="Nolan M."/>
            <person name="Ohm R."/>
            <person name="Pangilinan J."/>
            <person name="Park H.-J."/>
            <person name="Ramirez L."/>
            <person name="Alfaro M."/>
            <person name="Sun H."/>
            <person name="Tritt A."/>
            <person name="Yoshinaga Y."/>
            <person name="Zwiers L.-H."/>
            <person name="Turgeon B."/>
            <person name="Goodwin S."/>
            <person name="Spatafora J."/>
            <person name="Crous P."/>
            <person name="Grigoriev I."/>
        </authorList>
    </citation>
    <scope>NUCLEOTIDE SEQUENCE</scope>
    <source>
        <strain evidence="3">SCOH1-5</strain>
    </source>
</reference>
<gene>
    <name evidence="3" type="ORF">CERZMDRAFT_83732</name>
</gene>
<feature type="chain" id="PRO_5025328168" description="REJ domain-containing protein" evidence="2">
    <location>
        <begin position="21"/>
        <end position="402"/>
    </location>
</feature>